<dbReference type="Proteomes" id="UP000256690">
    <property type="component" value="Unassembled WGS sequence"/>
</dbReference>
<evidence type="ECO:0000256" key="1">
    <source>
        <dbReference type="SAM" id="Coils"/>
    </source>
</evidence>
<dbReference type="EMBL" id="PVWQ01000002">
    <property type="protein sequence ID" value="RDW90859.1"/>
    <property type="molecule type" value="Genomic_DNA"/>
</dbReference>
<name>A0A3D8SX68_9EURO</name>
<reference evidence="2 3" key="1">
    <citation type="journal article" date="2018" name="IMA Fungus">
        <title>IMA Genome-F 9: Draft genome sequence of Annulohypoxylon stygium, Aspergillus mulundensis, Berkeleyomyces basicola (syn. Thielaviopsis basicola), Ceratocystis smalleyi, two Cercospora beticola strains, Coleophoma cylindrospora, Fusarium fracticaudum, Phialophora cf. hyalina, and Morchella septimelata.</title>
        <authorList>
            <person name="Wingfield B.D."/>
            <person name="Bills G.F."/>
            <person name="Dong Y."/>
            <person name="Huang W."/>
            <person name="Nel W.J."/>
            <person name="Swalarsk-Parry B.S."/>
            <person name="Vaghefi N."/>
            <person name="Wilken P.M."/>
            <person name="An Z."/>
            <person name="de Beer Z.W."/>
            <person name="De Vos L."/>
            <person name="Chen L."/>
            <person name="Duong T.A."/>
            <person name="Gao Y."/>
            <person name="Hammerbacher A."/>
            <person name="Kikkert J.R."/>
            <person name="Li Y."/>
            <person name="Li H."/>
            <person name="Li K."/>
            <person name="Li Q."/>
            <person name="Liu X."/>
            <person name="Ma X."/>
            <person name="Naidoo K."/>
            <person name="Pethybridge S.J."/>
            <person name="Sun J."/>
            <person name="Steenkamp E.T."/>
            <person name="van der Nest M.A."/>
            <person name="van Wyk S."/>
            <person name="Wingfield M.J."/>
            <person name="Xiong C."/>
            <person name="Yue Q."/>
            <person name="Zhang X."/>
        </authorList>
    </citation>
    <scope>NUCLEOTIDE SEQUENCE [LARGE SCALE GENOMIC DNA]</scope>
    <source>
        <strain evidence="2 3">DSM 5745</strain>
    </source>
</reference>
<dbReference type="AlphaFoldDB" id="A0A3D8SX68"/>
<keyword evidence="3" id="KW-1185">Reference proteome</keyword>
<gene>
    <name evidence="2" type="ORF">DSM5745_02634</name>
</gene>
<protein>
    <submittedName>
        <fullName evidence="2">Uncharacterized protein</fullName>
    </submittedName>
</protein>
<dbReference type="RefSeq" id="XP_026607813.1">
    <property type="nucleotide sequence ID" value="XM_026744650.1"/>
</dbReference>
<proteinExistence type="predicted"/>
<comment type="caution">
    <text evidence="2">The sequence shown here is derived from an EMBL/GenBank/DDBJ whole genome shotgun (WGS) entry which is preliminary data.</text>
</comment>
<organism evidence="2 3">
    <name type="scientific">Aspergillus mulundensis</name>
    <dbReference type="NCBI Taxonomy" id="1810919"/>
    <lineage>
        <taxon>Eukaryota</taxon>
        <taxon>Fungi</taxon>
        <taxon>Dikarya</taxon>
        <taxon>Ascomycota</taxon>
        <taxon>Pezizomycotina</taxon>
        <taxon>Eurotiomycetes</taxon>
        <taxon>Eurotiomycetidae</taxon>
        <taxon>Eurotiales</taxon>
        <taxon>Aspergillaceae</taxon>
        <taxon>Aspergillus</taxon>
        <taxon>Aspergillus subgen. Nidulantes</taxon>
    </lineage>
</organism>
<sequence length="151" mass="17042">MSVAIDFVRAWPNNPISTTDARDRTVKCRNGHLENMTIDKLATADGVLVWPGVYSKKADANTIKPEDIQQEEPKAVQQSEVTQVWFNLIMLIRSSGNRRLLSKVTAAADQQVLTELYASLQEVRNDRDSLRVQLHNTRQLLAVHTAMMTPE</sequence>
<accession>A0A3D8SX68</accession>
<keyword evidence="1" id="KW-0175">Coiled coil</keyword>
<dbReference type="GeneID" id="38113004"/>
<feature type="coiled-coil region" evidence="1">
    <location>
        <begin position="113"/>
        <end position="140"/>
    </location>
</feature>
<evidence type="ECO:0000313" key="3">
    <source>
        <dbReference type="Proteomes" id="UP000256690"/>
    </source>
</evidence>
<evidence type="ECO:0000313" key="2">
    <source>
        <dbReference type="EMBL" id="RDW90859.1"/>
    </source>
</evidence>